<evidence type="ECO:0000313" key="6">
    <source>
        <dbReference type="Proteomes" id="UP001596086"/>
    </source>
</evidence>
<protein>
    <submittedName>
        <fullName evidence="5">Alginate lyase family protein</fullName>
    </submittedName>
</protein>
<evidence type="ECO:0000259" key="4">
    <source>
        <dbReference type="Pfam" id="PF05426"/>
    </source>
</evidence>
<dbReference type="Pfam" id="PF05426">
    <property type="entry name" value="Alginate_lyase"/>
    <property type="match status" value="1"/>
</dbReference>
<keyword evidence="6" id="KW-1185">Reference proteome</keyword>
<comment type="caution">
    <text evidence="5">The sequence shown here is derived from an EMBL/GenBank/DDBJ whole genome shotgun (WGS) entry which is preliminary data.</text>
</comment>
<keyword evidence="1 3" id="KW-0732">Signal</keyword>
<dbReference type="InterPro" id="IPR008929">
    <property type="entry name" value="Chondroitin_lyas"/>
</dbReference>
<evidence type="ECO:0000256" key="2">
    <source>
        <dbReference type="ARBA" id="ARBA00023239"/>
    </source>
</evidence>
<dbReference type="PROSITE" id="PS51257">
    <property type="entry name" value="PROKAR_LIPOPROTEIN"/>
    <property type="match status" value="1"/>
</dbReference>
<feature type="chain" id="PRO_5046674739" evidence="3">
    <location>
        <begin position="24"/>
        <end position="175"/>
    </location>
</feature>
<feature type="domain" description="Alginate lyase" evidence="4">
    <location>
        <begin position="34"/>
        <end position="123"/>
    </location>
</feature>
<name>A0ABW0RZ18_9BURK</name>
<dbReference type="EMBL" id="JBHSMZ010000008">
    <property type="protein sequence ID" value="MFC5549489.1"/>
    <property type="molecule type" value="Genomic_DNA"/>
</dbReference>
<gene>
    <name evidence="5" type="ORF">ACFPO9_13310</name>
</gene>
<reference evidence="6" key="1">
    <citation type="journal article" date="2019" name="Int. J. Syst. Evol. Microbiol.">
        <title>The Global Catalogue of Microorganisms (GCM) 10K type strain sequencing project: providing services to taxonomists for standard genome sequencing and annotation.</title>
        <authorList>
            <consortium name="The Broad Institute Genomics Platform"/>
            <consortium name="The Broad Institute Genome Sequencing Center for Infectious Disease"/>
            <person name="Wu L."/>
            <person name="Ma J."/>
        </authorList>
    </citation>
    <scope>NUCLEOTIDE SEQUENCE [LARGE SCALE GENOMIC DNA]</scope>
    <source>
        <strain evidence="6">CGMCC 4.5798</strain>
    </source>
</reference>
<keyword evidence="2 5" id="KW-0456">Lyase</keyword>
<feature type="signal peptide" evidence="3">
    <location>
        <begin position="1"/>
        <end position="23"/>
    </location>
</feature>
<accession>A0ABW0RZ18</accession>
<dbReference type="GO" id="GO:0016829">
    <property type="term" value="F:lyase activity"/>
    <property type="evidence" value="ECO:0007669"/>
    <property type="project" value="UniProtKB-KW"/>
</dbReference>
<organism evidence="5 6">
    <name type="scientific">Massilia aerilata</name>
    <dbReference type="NCBI Taxonomy" id="453817"/>
    <lineage>
        <taxon>Bacteria</taxon>
        <taxon>Pseudomonadati</taxon>
        <taxon>Pseudomonadota</taxon>
        <taxon>Betaproteobacteria</taxon>
        <taxon>Burkholderiales</taxon>
        <taxon>Oxalobacteraceae</taxon>
        <taxon>Telluria group</taxon>
        <taxon>Massilia</taxon>
    </lineage>
</organism>
<dbReference type="Proteomes" id="UP001596086">
    <property type="component" value="Unassembled WGS sequence"/>
</dbReference>
<evidence type="ECO:0000256" key="1">
    <source>
        <dbReference type="ARBA" id="ARBA00022729"/>
    </source>
</evidence>
<sequence length="175" mass="19070">MPNKIRTTLLATLLTLCVQAAQACEAPPPAVHDIDANSYYSDKNHSIIDPVRKARNVAATKPVDEFLDAVARRASAFQAAPANRDEARCGLQWLSAWAQQNAMLGKMTSNQSYYTRKWAAQERIKGTPGWKIVYDRHTSTATAGTPAPSALWEPRMGGDIGLANPLEHPAKMSAP</sequence>
<dbReference type="RefSeq" id="WP_379771541.1">
    <property type="nucleotide sequence ID" value="NZ_JBHSMZ010000008.1"/>
</dbReference>
<dbReference type="Gene3D" id="1.50.10.100">
    <property type="entry name" value="Chondroitin AC/alginate lyase"/>
    <property type="match status" value="1"/>
</dbReference>
<dbReference type="InterPro" id="IPR008397">
    <property type="entry name" value="Alginate_lyase_dom"/>
</dbReference>
<evidence type="ECO:0000313" key="5">
    <source>
        <dbReference type="EMBL" id="MFC5549489.1"/>
    </source>
</evidence>
<evidence type="ECO:0000256" key="3">
    <source>
        <dbReference type="SAM" id="SignalP"/>
    </source>
</evidence>
<proteinExistence type="predicted"/>